<organism evidence="2 3">
    <name type="scientific">Streptococcus vestibularis</name>
    <dbReference type="NCBI Taxonomy" id="1343"/>
    <lineage>
        <taxon>Bacteria</taxon>
        <taxon>Bacillati</taxon>
        <taxon>Bacillota</taxon>
        <taxon>Bacilli</taxon>
        <taxon>Lactobacillales</taxon>
        <taxon>Streptococcaceae</taxon>
        <taxon>Streptococcus</taxon>
    </lineage>
</organism>
<evidence type="ECO:0000313" key="2">
    <source>
        <dbReference type="EMBL" id="MBS6098599.1"/>
    </source>
</evidence>
<dbReference type="InterPro" id="IPR013491">
    <property type="entry name" value="Tape_meas_N"/>
</dbReference>
<feature type="domain" description="Tape measure protein N-terminal" evidence="1">
    <location>
        <begin position="75"/>
        <end position="215"/>
    </location>
</feature>
<evidence type="ECO:0000259" key="1">
    <source>
        <dbReference type="Pfam" id="PF20155"/>
    </source>
</evidence>
<feature type="non-terminal residue" evidence="2">
    <location>
        <position position="215"/>
    </location>
</feature>
<gene>
    <name evidence="2" type="ORF">KH901_09240</name>
</gene>
<accession>A0A943QYR8</accession>
<evidence type="ECO:0000313" key="3">
    <source>
        <dbReference type="Proteomes" id="UP000703822"/>
    </source>
</evidence>
<protein>
    <submittedName>
        <fullName evidence="2">Tape measure protein</fullName>
    </submittedName>
</protein>
<dbReference type="Proteomes" id="UP000703822">
    <property type="component" value="Unassembled WGS sequence"/>
</dbReference>
<dbReference type="EMBL" id="JAHAGS010000318">
    <property type="protein sequence ID" value="MBS6098599.1"/>
    <property type="molecule type" value="Genomic_DNA"/>
</dbReference>
<sequence>MADGTVTIKALFDGKDAEGGAKRIKGALEGLKSGAGKVGSVFKSVLGANLIGGAIMGGISAIGSGMKSMVGELNSSAKAWKTFEGNMQQINMPTAQIQQVKGELQDFATKTIYSASDMASTYSQLAAVGTKNTTELVKGFGGLAAAAENPQQAMKTLSQQATQMAAKPKVQWQDFKLMMEQTPAGIAAVAKEMGMSTDEMVRAVQDGKIKTEDFF</sequence>
<name>A0A943QYR8_STRVE</name>
<proteinExistence type="predicted"/>
<dbReference type="AlphaFoldDB" id="A0A943QYR8"/>
<reference evidence="2" key="1">
    <citation type="submission" date="2021-05" db="EMBL/GenBank/DDBJ databases">
        <title>Infant gut strain persistence is associated with maternal origin, phylogeny, and functional potential including surface adhesion and iron acquisition.</title>
        <authorList>
            <person name="Lou Y.C."/>
        </authorList>
    </citation>
    <scope>NUCLEOTIDE SEQUENCE</scope>
    <source>
        <strain evidence="2">L3_122_031G1_dasL3_122_031G1_maxbin2.maxbin.025s ta_sub</strain>
    </source>
</reference>
<dbReference type="NCBIfam" id="TIGR02675">
    <property type="entry name" value="tape_meas_nterm"/>
    <property type="match status" value="1"/>
</dbReference>
<comment type="caution">
    <text evidence="2">The sequence shown here is derived from an EMBL/GenBank/DDBJ whole genome shotgun (WGS) entry which is preliminary data.</text>
</comment>
<dbReference type="Pfam" id="PF20155">
    <property type="entry name" value="TMP_3"/>
    <property type="match status" value="1"/>
</dbReference>